<keyword evidence="4 12" id="KW-0812">Transmembrane</keyword>
<keyword evidence="9" id="KW-0443">Lipid metabolism</keyword>
<evidence type="ECO:0000256" key="4">
    <source>
        <dbReference type="ARBA" id="ARBA00022692"/>
    </source>
</evidence>
<dbReference type="Pfam" id="PF00487">
    <property type="entry name" value="FA_desaturase"/>
    <property type="match status" value="1"/>
</dbReference>
<reference evidence="14 15" key="1">
    <citation type="submission" date="2020-04" db="EMBL/GenBank/DDBJ databases">
        <authorList>
            <person name="Yoon J."/>
        </authorList>
    </citation>
    <scope>NUCLEOTIDE SEQUENCE [LARGE SCALE GENOMIC DNA]</scope>
    <source>
        <strain evidence="14 15">KMU-166</strain>
    </source>
</reference>
<accession>A0ABX1GBX6</accession>
<evidence type="ECO:0000256" key="7">
    <source>
        <dbReference type="ARBA" id="ARBA00023002"/>
    </source>
</evidence>
<protein>
    <submittedName>
        <fullName evidence="14">Acyl-CoA desaturase</fullName>
    </submittedName>
</protein>
<evidence type="ECO:0000256" key="6">
    <source>
        <dbReference type="ARBA" id="ARBA00022989"/>
    </source>
</evidence>
<evidence type="ECO:0000256" key="12">
    <source>
        <dbReference type="SAM" id="Phobius"/>
    </source>
</evidence>
<dbReference type="CDD" id="cd03505">
    <property type="entry name" value="Delta9-FADS-like"/>
    <property type="match status" value="1"/>
</dbReference>
<feature type="transmembrane region" description="Helical" evidence="12">
    <location>
        <begin position="39"/>
        <end position="61"/>
    </location>
</feature>
<sequence>MQSQSKPPLLMMQTILFASTFLIALIGVPLYGILEGFTLAGWIGFVLVLGANGMSITAGYHRLWAHNAYKAHWSLRLLFALFGAAATQNSILVWASGHRRHHRHVDDIDHDPYSAKRGLWFSHIGWMLRDYPASAEDFSNAPDLQRDKIVMWQHRNYLALVIIMNVLPALALGVITGNIVEHLLLAGVLRLVVSHHSTFFINSLAHFWGRRPYTDENTARDNDFLALLTYGEGYHNYHHIFQNDYRNGIRWWHYDPTKWLIKTASWIGLTWDLKKVPDFKIQRAVLTMKFKRAEQRLLEYKGANALHLSEFLEKEYLQFRKTLQDWNAVGQEWMDAKRQSIAEQTECLQQNLADAWEHATLRSRFQELEYAMKMQIQRLETLRTQLA</sequence>
<comment type="subcellular location">
    <subcellularLocation>
        <location evidence="1">Membrane</location>
        <topology evidence="1">Multi-pass membrane protein</topology>
    </subcellularLocation>
</comment>
<comment type="caution">
    <text evidence="14">The sequence shown here is derived from an EMBL/GenBank/DDBJ whole genome shotgun (WGS) entry which is preliminary data.</text>
</comment>
<keyword evidence="15" id="KW-1185">Reference proteome</keyword>
<dbReference type="InterPro" id="IPR015876">
    <property type="entry name" value="Acyl-CoA_DS"/>
</dbReference>
<evidence type="ECO:0000313" key="14">
    <source>
        <dbReference type="EMBL" id="NKI16664.1"/>
    </source>
</evidence>
<comment type="similarity">
    <text evidence="2">Belongs to the fatty acid desaturase type 2 family.</text>
</comment>
<evidence type="ECO:0000256" key="1">
    <source>
        <dbReference type="ARBA" id="ARBA00004141"/>
    </source>
</evidence>
<dbReference type="PANTHER" id="PTHR11351">
    <property type="entry name" value="ACYL-COA DESATURASE"/>
    <property type="match status" value="1"/>
</dbReference>
<dbReference type="PANTHER" id="PTHR11351:SF31">
    <property type="entry name" value="DESATURASE 1, ISOFORM A-RELATED"/>
    <property type="match status" value="1"/>
</dbReference>
<evidence type="ECO:0000256" key="11">
    <source>
        <dbReference type="ARBA" id="ARBA00023160"/>
    </source>
</evidence>
<feature type="transmembrane region" description="Helical" evidence="12">
    <location>
        <begin position="157"/>
        <end position="177"/>
    </location>
</feature>
<evidence type="ECO:0000256" key="2">
    <source>
        <dbReference type="ARBA" id="ARBA00008749"/>
    </source>
</evidence>
<keyword evidence="7" id="KW-0560">Oxidoreductase</keyword>
<evidence type="ECO:0000256" key="9">
    <source>
        <dbReference type="ARBA" id="ARBA00023098"/>
    </source>
</evidence>
<keyword evidence="8" id="KW-0408">Iron</keyword>
<evidence type="ECO:0000256" key="3">
    <source>
        <dbReference type="ARBA" id="ARBA00022516"/>
    </source>
</evidence>
<evidence type="ECO:0000313" key="15">
    <source>
        <dbReference type="Proteomes" id="UP000765845"/>
    </source>
</evidence>
<feature type="domain" description="Fatty acid desaturase" evidence="13">
    <location>
        <begin position="41"/>
        <end position="262"/>
    </location>
</feature>
<keyword evidence="5" id="KW-0276">Fatty acid metabolism</keyword>
<feature type="transmembrane region" description="Helical" evidence="12">
    <location>
        <begin position="73"/>
        <end position="95"/>
    </location>
</feature>
<dbReference type="InterPro" id="IPR005804">
    <property type="entry name" value="FA_desaturase_dom"/>
</dbReference>
<dbReference type="EMBL" id="JAAWWK010000002">
    <property type="protein sequence ID" value="NKI16664.1"/>
    <property type="molecule type" value="Genomic_DNA"/>
</dbReference>
<keyword evidence="3" id="KW-0444">Lipid biosynthesis</keyword>
<organism evidence="14 15">
    <name type="scientific">Spongiibacter thalassae</name>
    <dbReference type="NCBI Taxonomy" id="2721624"/>
    <lineage>
        <taxon>Bacteria</taxon>
        <taxon>Pseudomonadati</taxon>
        <taxon>Pseudomonadota</taxon>
        <taxon>Gammaproteobacteria</taxon>
        <taxon>Cellvibrionales</taxon>
        <taxon>Spongiibacteraceae</taxon>
        <taxon>Spongiibacter</taxon>
    </lineage>
</organism>
<keyword evidence="11" id="KW-0275">Fatty acid biosynthesis</keyword>
<keyword evidence="6 12" id="KW-1133">Transmembrane helix</keyword>
<evidence type="ECO:0000256" key="8">
    <source>
        <dbReference type="ARBA" id="ARBA00023004"/>
    </source>
</evidence>
<evidence type="ECO:0000256" key="5">
    <source>
        <dbReference type="ARBA" id="ARBA00022832"/>
    </source>
</evidence>
<name>A0ABX1GBX6_9GAMM</name>
<dbReference type="Proteomes" id="UP000765845">
    <property type="component" value="Unassembled WGS sequence"/>
</dbReference>
<evidence type="ECO:0000256" key="10">
    <source>
        <dbReference type="ARBA" id="ARBA00023136"/>
    </source>
</evidence>
<proteinExistence type="inferred from homology"/>
<gene>
    <name evidence="14" type="ORF">HCU74_04425</name>
</gene>
<keyword evidence="10 12" id="KW-0472">Membrane</keyword>
<evidence type="ECO:0000259" key="13">
    <source>
        <dbReference type="Pfam" id="PF00487"/>
    </source>
</evidence>
<feature type="transmembrane region" description="Helical" evidence="12">
    <location>
        <begin position="12"/>
        <end position="32"/>
    </location>
</feature>
<dbReference type="PRINTS" id="PR00075">
    <property type="entry name" value="FACDDSATRASE"/>
</dbReference>